<protein>
    <submittedName>
        <fullName evidence="1">Uncharacterized protein</fullName>
    </submittedName>
</protein>
<name>A0ACB9I4W5_9ASTR</name>
<reference evidence="2" key="1">
    <citation type="journal article" date="2022" name="Mol. Ecol. Resour.">
        <title>The genomes of chicory, endive, great burdock and yacon provide insights into Asteraceae palaeo-polyploidization history and plant inulin production.</title>
        <authorList>
            <person name="Fan W."/>
            <person name="Wang S."/>
            <person name="Wang H."/>
            <person name="Wang A."/>
            <person name="Jiang F."/>
            <person name="Liu H."/>
            <person name="Zhao H."/>
            <person name="Xu D."/>
            <person name="Zhang Y."/>
        </authorList>
    </citation>
    <scope>NUCLEOTIDE SEQUENCE [LARGE SCALE GENOMIC DNA]</scope>
    <source>
        <strain evidence="2">cv. Yunnan</strain>
    </source>
</reference>
<reference evidence="1 2" key="2">
    <citation type="journal article" date="2022" name="Mol. Ecol. Resour.">
        <title>The genomes of chicory, endive, great burdock and yacon provide insights into Asteraceae paleo-polyploidization history and plant inulin production.</title>
        <authorList>
            <person name="Fan W."/>
            <person name="Wang S."/>
            <person name="Wang H."/>
            <person name="Wang A."/>
            <person name="Jiang F."/>
            <person name="Liu H."/>
            <person name="Zhao H."/>
            <person name="Xu D."/>
            <person name="Zhang Y."/>
        </authorList>
    </citation>
    <scope>NUCLEOTIDE SEQUENCE [LARGE SCALE GENOMIC DNA]</scope>
    <source>
        <strain evidence="2">cv. Yunnan</strain>
        <tissue evidence="1">Leaves</tissue>
    </source>
</reference>
<evidence type="ECO:0000313" key="2">
    <source>
        <dbReference type="Proteomes" id="UP001056120"/>
    </source>
</evidence>
<evidence type="ECO:0000313" key="1">
    <source>
        <dbReference type="EMBL" id="KAI3802623.1"/>
    </source>
</evidence>
<sequence>MKYFEDEVQNGNWDDVEKYLSGFTKVDDNRYSMKIFFEIRKQKYLEALDKHDRSKGAEILVKDLKVFASFNEDLFKEITQLLTLENFRENEQLSKYGDTKSARAIMLVELKKLIEANPLFRDKLQFPNLKNSRLRTLINQSWRLSSFGCTRAVSTYTGPVPTPLAGWMSNPPQVAHPSVSGSAIGLGGPSIPAALKHPRTPPMNPSLDFPTGDSDHMGKRSRPMGINEEVNLPINVMPGPFPGHSSHTQAFSAPDDLPKTVARTLNQGSSPMSMDFHPIQQTLLLVGTNVGDIGLWEVGSRDKLVLRNFKVWDLSACSMPMQIDAHVWDAATGAKQYTFEGHDAPVYSVCPHYKENIQFVFSTALDGKIKAWLYDNMGSRVDYEAPGRWCTTMAYSADGTRLFSCGTSKDGESHIVEWNESEGAVKRTYLGFRKRSLGVVQFDTTKNRFLAAGDDFAIKYWDMDNTQLLMSVDADGGLPNGDSKNLLDVKPRITEESNDKSKIWKLTELSESSQCRSLKLPENMRVTKVRFFGGKSLATASVSPQLWQPSSGILMTNDVADMNPEESVSCFALSKNDSYVMSASGGKISLFNMMTFKVKSKLKGHSKRITGLAFSHVLKVLVSTGADSQICVWSSDGWEKQKAKYLTLPPGRTTAAQSDTRVQFHHDQIHFLLVHETQLAIYETSKLECVKQWFPSESSAPISHATFSCDSQLIYACFLDATVCIFTTSHLRLRCRINPSVYLSPSVLR</sequence>
<dbReference type="Proteomes" id="UP001056120">
    <property type="component" value="Linkage Group LG10"/>
</dbReference>
<organism evidence="1 2">
    <name type="scientific">Smallanthus sonchifolius</name>
    <dbReference type="NCBI Taxonomy" id="185202"/>
    <lineage>
        <taxon>Eukaryota</taxon>
        <taxon>Viridiplantae</taxon>
        <taxon>Streptophyta</taxon>
        <taxon>Embryophyta</taxon>
        <taxon>Tracheophyta</taxon>
        <taxon>Spermatophyta</taxon>
        <taxon>Magnoliopsida</taxon>
        <taxon>eudicotyledons</taxon>
        <taxon>Gunneridae</taxon>
        <taxon>Pentapetalae</taxon>
        <taxon>asterids</taxon>
        <taxon>campanulids</taxon>
        <taxon>Asterales</taxon>
        <taxon>Asteraceae</taxon>
        <taxon>Asteroideae</taxon>
        <taxon>Heliantheae alliance</taxon>
        <taxon>Millerieae</taxon>
        <taxon>Smallanthus</taxon>
    </lineage>
</organism>
<comment type="caution">
    <text evidence="1">The sequence shown here is derived from an EMBL/GenBank/DDBJ whole genome shotgun (WGS) entry which is preliminary data.</text>
</comment>
<keyword evidence="2" id="KW-1185">Reference proteome</keyword>
<dbReference type="EMBL" id="CM042027">
    <property type="protein sequence ID" value="KAI3802623.1"/>
    <property type="molecule type" value="Genomic_DNA"/>
</dbReference>
<proteinExistence type="predicted"/>
<gene>
    <name evidence="1" type="ORF">L1987_30763</name>
</gene>
<accession>A0ACB9I4W5</accession>